<evidence type="ECO:0000313" key="1">
    <source>
        <dbReference type="EMBL" id="KAI4356901.1"/>
    </source>
</evidence>
<dbReference type="EMBL" id="CM039426">
    <property type="protein sequence ID" value="KAI4356901.1"/>
    <property type="molecule type" value="Genomic_DNA"/>
</dbReference>
<sequence>MVEEEKKEIEDMIEKDQLVAVLDELKPAEAAATSSSSINEQRFKSEMEKVKRWRSALEEVANFSGWTFKTGYEYTFITEIIEEASTKLHHERLYIVGTLQMDDLIQHMGREVVREKAPSELGKRSRLWYHEDVLRVLIENSGTDKIEGIMLDLPQREEIQWSGTAFEKMNNLRILIVRNASFSTGPKHLPNNLRLLDWEEYPSEFLPQGLYTRQVIVLKLCANRLKLAKQFQKFEKLTHIDFSNSQFITQIPNMSEVPNMTELILSNYNNHLVSLPESIKGLDGLEELLVKNCKKLREISGIPPNLQIINAENCPSLTSHSVNVIWLLAQKEVEHLIVKMPKTPIPNWFDHHCKGGILSFRARGKLPQVAFALVLSKSGNVKSSHGSVVGIECYNDGRKISVRQYTCNDNEGCVLLMKLDNDVGKFRNNLDWNFVEIKCRSLSSYYKIHECGVYVNKQDINMEDIQFEESKNDAELETDELMEKNNQGKSKKTFKQLVNISLVLLCIFIACLVMVLPRGL</sequence>
<evidence type="ECO:0000313" key="2">
    <source>
        <dbReference type="Proteomes" id="UP000828941"/>
    </source>
</evidence>
<accession>A0ACB9Q806</accession>
<organism evidence="1 2">
    <name type="scientific">Bauhinia variegata</name>
    <name type="common">Purple orchid tree</name>
    <name type="synonym">Phanera variegata</name>
    <dbReference type="NCBI Taxonomy" id="167791"/>
    <lineage>
        <taxon>Eukaryota</taxon>
        <taxon>Viridiplantae</taxon>
        <taxon>Streptophyta</taxon>
        <taxon>Embryophyta</taxon>
        <taxon>Tracheophyta</taxon>
        <taxon>Spermatophyta</taxon>
        <taxon>Magnoliopsida</taxon>
        <taxon>eudicotyledons</taxon>
        <taxon>Gunneridae</taxon>
        <taxon>Pentapetalae</taxon>
        <taxon>rosids</taxon>
        <taxon>fabids</taxon>
        <taxon>Fabales</taxon>
        <taxon>Fabaceae</taxon>
        <taxon>Cercidoideae</taxon>
        <taxon>Cercideae</taxon>
        <taxon>Bauhiniinae</taxon>
        <taxon>Bauhinia</taxon>
    </lineage>
</organism>
<gene>
    <name evidence="1" type="ORF">L6164_000884</name>
</gene>
<comment type="caution">
    <text evidence="1">The sequence shown here is derived from an EMBL/GenBank/DDBJ whole genome shotgun (WGS) entry which is preliminary data.</text>
</comment>
<protein>
    <submittedName>
        <fullName evidence="1">Uncharacterized protein</fullName>
    </submittedName>
</protein>
<keyword evidence="2" id="KW-1185">Reference proteome</keyword>
<reference evidence="1 2" key="1">
    <citation type="journal article" date="2022" name="DNA Res.">
        <title>Chromosomal-level genome assembly of the orchid tree Bauhinia variegata (Leguminosae; Cercidoideae) supports the allotetraploid origin hypothesis of Bauhinia.</title>
        <authorList>
            <person name="Zhong Y."/>
            <person name="Chen Y."/>
            <person name="Zheng D."/>
            <person name="Pang J."/>
            <person name="Liu Y."/>
            <person name="Luo S."/>
            <person name="Meng S."/>
            <person name="Qian L."/>
            <person name="Wei D."/>
            <person name="Dai S."/>
            <person name="Zhou R."/>
        </authorList>
    </citation>
    <scope>NUCLEOTIDE SEQUENCE [LARGE SCALE GENOMIC DNA]</scope>
    <source>
        <strain evidence="1">BV-YZ2020</strain>
    </source>
</reference>
<name>A0ACB9Q806_BAUVA</name>
<proteinExistence type="predicted"/>
<dbReference type="Proteomes" id="UP000828941">
    <property type="component" value="Chromosome 1"/>
</dbReference>